<feature type="binding site" evidence="3">
    <location>
        <position position="20"/>
    </location>
    <ligand>
        <name>Zn(2+)</name>
        <dbReference type="ChEBI" id="CHEBI:29105"/>
    </ligand>
</feature>
<organism evidence="5 6">
    <name type="scientific">Microbulbifer aestuariivivens</name>
    <dbReference type="NCBI Taxonomy" id="1908308"/>
    <lineage>
        <taxon>Bacteria</taxon>
        <taxon>Pseudomonadati</taxon>
        <taxon>Pseudomonadota</taxon>
        <taxon>Gammaproteobacteria</taxon>
        <taxon>Cellvibrionales</taxon>
        <taxon>Microbulbiferaceae</taxon>
        <taxon>Microbulbifer</taxon>
    </lineage>
</organism>
<feature type="binding site" evidence="3">
    <location>
        <position position="43"/>
    </location>
    <ligand>
        <name>Zn(2+)</name>
        <dbReference type="ChEBI" id="CHEBI:29105"/>
    </ligand>
</feature>
<feature type="binding site" evidence="3">
    <location>
        <position position="39"/>
    </location>
    <ligand>
        <name>Zn(2+)</name>
        <dbReference type="ChEBI" id="CHEBI:29105"/>
    </ligand>
</feature>
<evidence type="ECO:0000256" key="2">
    <source>
        <dbReference type="ARBA" id="ARBA00022833"/>
    </source>
</evidence>
<feature type="region of interest" description="Disordered" evidence="4">
    <location>
        <begin position="56"/>
        <end position="79"/>
    </location>
</feature>
<comment type="similarity">
    <text evidence="3">Belongs to the DNA gyrase inhibitor YacG family.</text>
</comment>
<reference evidence="5 6" key="1">
    <citation type="submission" date="2024-02" db="EMBL/GenBank/DDBJ databases">
        <title>Microbulbifer aestuariivivens NBRC 112533.</title>
        <authorList>
            <person name="Ichikawa N."/>
            <person name="Katano-Makiyama Y."/>
            <person name="Hidaka K."/>
        </authorList>
    </citation>
    <scope>NUCLEOTIDE SEQUENCE [LARGE SCALE GENOMIC DNA]</scope>
    <source>
        <strain evidence="5 6">NBRC 112533</strain>
    </source>
</reference>
<evidence type="ECO:0000256" key="1">
    <source>
        <dbReference type="ARBA" id="ARBA00022723"/>
    </source>
</evidence>
<keyword evidence="6" id="KW-1185">Reference proteome</keyword>
<keyword evidence="2 3" id="KW-0862">Zinc</keyword>
<feature type="region of interest" description="Disordered" evidence="4">
    <location>
        <begin position="1"/>
        <end position="20"/>
    </location>
</feature>
<dbReference type="PANTHER" id="PTHR36150">
    <property type="entry name" value="DNA GYRASE INHIBITOR YACG"/>
    <property type="match status" value="1"/>
</dbReference>
<sequence>MISGVMSSKNKVSEHPSVPCPTCKKPVEWSGDSPFRPFCSERCKLIDLGEWAREGHKIPGQPVYDDVLSDDLDPTKTRH</sequence>
<keyword evidence="1 3" id="KW-0479">Metal-binding</keyword>
<dbReference type="Pfam" id="PF03884">
    <property type="entry name" value="YacG"/>
    <property type="match status" value="1"/>
</dbReference>
<dbReference type="SUPFAM" id="SSF57716">
    <property type="entry name" value="Glucocorticoid receptor-like (DNA-binding domain)"/>
    <property type="match status" value="1"/>
</dbReference>
<dbReference type="EMBL" id="BAABRT010000003">
    <property type="protein sequence ID" value="GAA5523918.1"/>
    <property type="molecule type" value="Genomic_DNA"/>
</dbReference>
<comment type="subunit">
    <text evidence="3">Interacts with GyrB.</text>
</comment>
<proteinExistence type="inferred from homology"/>
<accession>A0ABP9WMU0</accession>
<evidence type="ECO:0000256" key="3">
    <source>
        <dbReference type="HAMAP-Rule" id="MF_00649"/>
    </source>
</evidence>
<evidence type="ECO:0000256" key="4">
    <source>
        <dbReference type="SAM" id="MobiDB-lite"/>
    </source>
</evidence>
<dbReference type="Proteomes" id="UP001408594">
    <property type="component" value="Unassembled WGS sequence"/>
</dbReference>
<protein>
    <recommendedName>
        <fullName evidence="3">DNA gyrase inhibitor YacG</fullName>
    </recommendedName>
</protein>
<dbReference type="InterPro" id="IPR013088">
    <property type="entry name" value="Znf_NHR/GATA"/>
</dbReference>
<feature type="compositionally biased region" description="Polar residues" evidence="4">
    <location>
        <begin position="1"/>
        <end position="10"/>
    </location>
</feature>
<evidence type="ECO:0000313" key="5">
    <source>
        <dbReference type="EMBL" id="GAA5523918.1"/>
    </source>
</evidence>
<evidence type="ECO:0000313" key="6">
    <source>
        <dbReference type="Proteomes" id="UP001408594"/>
    </source>
</evidence>
<dbReference type="PANTHER" id="PTHR36150:SF1">
    <property type="entry name" value="DNA GYRASE INHIBITOR YACG"/>
    <property type="match status" value="1"/>
</dbReference>
<comment type="function">
    <text evidence="3">Inhibits all the catalytic activities of DNA gyrase by preventing its interaction with DNA. Acts by binding directly to the C-terminal domain of GyrB, which probably disrupts DNA binding by the gyrase.</text>
</comment>
<dbReference type="InterPro" id="IPR005584">
    <property type="entry name" value="DNA_gyrase_inhibitor_YacG"/>
</dbReference>
<gene>
    <name evidence="3 5" type="primary">yacG</name>
    <name evidence="5" type="ORF">Maes01_00467</name>
</gene>
<dbReference type="HAMAP" id="MF_00649">
    <property type="entry name" value="DNA_gyrase_inhibitor_YacG"/>
    <property type="match status" value="1"/>
</dbReference>
<dbReference type="NCBIfam" id="NF001638">
    <property type="entry name" value="PRK00418.1"/>
    <property type="match status" value="1"/>
</dbReference>
<name>A0ABP9WMU0_9GAMM</name>
<comment type="caution">
    <text evidence="5">The sequence shown here is derived from an EMBL/GenBank/DDBJ whole genome shotgun (WGS) entry which is preliminary data.</text>
</comment>
<dbReference type="Gene3D" id="3.30.50.10">
    <property type="entry name" value="Erythroid Transcription Factor GATA-1, subunit A"/>
    <property type="match status" value="1"/>
</dbReference>
<comment type="cofactor">
    <cofactor evidence="3">
        <name>Zn(2+)</name>
        <dbReference type="ChEBI" id="CHEBI:29105"/>
    </cofactor>
    <text evidence="3">Binds 1 zinc ion.</text>
</comment>
<feature type="binding site" evidence="3">
    <location>
        <position position="23"/>
    </location>
    <ligand>
        <name>Zn(2+)</name>
        <dbReference type="ChEBI" id="CHEBI:29105"/>
    </ligand>
</feature>